<sequence>MGGDDPSAIRSLAITAEDAVDAYAYGRENPGTAVLRITPPFHGRMRARLHVCRTDDAAATGAIHVPPGDVIDDDVLEAYPTLEGEFDSGPTDTERVRKRHAEAVGEWRSRAREAIVDRVTLETVDGDHVVEVNRLE</sequence>
<dbReference type="OrthoDB" id="199191at2157"/>
<accession>A0A3N6N1K8</accession>
<organism evidence="2 3">
    <name type="scientific">Natrarchaeobius chitinivorans</name>
    <dbReference type="NCBI Taxonomy" id="1679083"/>
    <lineage>
        <taxon>Archaea</taxon>
        <taxon>Methanobacteriati</taxon>
        <taxon>Methanobacteriota</taxon>
        <taxon>Stenosarchaea group</taxon>
        <taxon>Halobacteria</taxon>
        <taxon>Halobacteriales</taxon>
        <taxon>Natrialbaceae</taxon>
        <taxon>Natrarchaeobius</taxon>
    </lineage>
</organism>
<feature type="domain" description="DUF8009" evidence="1">
    <location>
        <begin position="4"/>
        <end position="135"/>
    </location>
</feature>
<evidence type="ECO:0000313" key="2">
    <source>
        <dbReference type="EMBL" id="RQH01437.1"/>
    </source>
</evidence>
<gene>
    <name evidence="2" type="ORF">EA472_08335</name>
</gene>
<evidence type="ECO:0000313" key="3">
    <source>
        <dbReference type="Proteomes" id="UP000281431"/>
    </source>
</evidence>
<dbReference type="Proteomes" id="UP000281431">
    <property type="component" value="Unassembled WGS sequence"/>
</dbReference>
<dbReference type="Pfam" id="PF26033">
    <property type="entry name" value="DUF8009"/>
    <property type="match status" value="1"/>
</dbReference>
<proteinExistence type="predicted"/>
<dbReference type="AlphaFoldDB" id="A0A3N6N1K8"/>
<protein>
    <recommendedName>
        <fullName evidence="1">DUF8009 domain-containing protein</fullName>
    </recommendedName>
</protein>
<reference evidence="2 3" key="1">
    <citation type="submission" date="2018-10" db="EMBL/GenBank/DDBJ databases">
        <title>Natrarchaeobius chitinivorans gen. nov., sp. nov., and Natrarchaeobius haloalkaliphilus sp. nov., alkaliphilic, chitin-utilizing haloarchaea from hypersaline alkaline lakes.</title>
        <authorList>
            <person name="Sorokin D.Y."/>
            <person name="Elcheninov A.G."/>
            <person name="Kostrikina N.A."/>
            <person name="Bale N.J."/>
            <person name="Sinninghe Damste J.S."/>
            <person name="Khijniak T.V."/>
            <person name="Kublanov I.V."/>
            <person name="Toshchakov S.V."/>
        </authorList>
    </citation>
    <scope>NUCLEOTIDE SEQUENCE [LARGE SCALE GENOMIC DNA]</scope>
    <source>
        <strain evidence="2 3">AArcht7</strain>
    </source>
</reference>
<name>A0A3N6N1K8_NATCH</name>
<dbReference type="InterPro" id="IPR058322">
    <property type="entry name" value="DUF8009"/>
</dbReference>
<dbReference type="EMBL" id="REFZ01000004">
    <property type="protein sequence ID" value="RQH01437.1"/>
    <property type="molecule type" value="Genomic_DNA"/>
</dbReference>
<evidence type="ECO:0000259" key="1">
    <source>
        <dbReference type="Pfam" id="PF26033"/>
    </source>
</evidence>
<comment type="caution">
    <text evidence="2">The sequence shown here is derived from an EMBL/GenBank/DDBJ whole genome shotgun (WGS) entry which is preliminary data.</text>
</comment>
<keyword evidence="3" id="KW-1185">Reference proteome</keyword>